<accession>A0ABQ5TC82</accession>
<sequence length="83" mass="8665">MDRYCGQANTVSRRLHIPLKQQPDGGHSANGFGTKRVKGAGGAGQGLLAHIDPQNSWRALAPTASSAPLSQAGEGARCTQLRN</sequence>
<evidence type="ECO:0000256" key="1">
    <source>
        <dbReference type="SAM" id="MobiDB-lite"/>
    </source>
</evidence>
<evidence type="ECO:0000313" key="2">
    <source>
        <dbReference type="EMBL" id="GLK50027.1"/>
    </source>
</evidence>
<dbReference type="Proteomes" id="UP001143509">
    <property type="component" value="Unassembled WGS sequence"/>
</dbReference>
<organism evidence="2 3">
    <name type="scientific">Brevundimonas intermedia</name>
    <dbReference type="NCBI Taxonomy" id="74315"/>
    <lineage>
        <taxon>Bacteria</taxon>
        <taxon>Pseudomonadati</taxon>
        <taxon>Pseudomonadota</taxon>
        <taxon>Alphaproteobacteria</taxon>
        <taxon>Caulobacterales</taxon>
        <taxon>Caulobacteraceae</taxon>
        <taxon>Brevundimonas</taxon>
    </lineage>
</organism>
<feature type="region of interest" description="Disordered" evidence="1">
    <location>
        <begin position="62"/>
        <end position="83"/>
    </location>
</feature>
<feature type="compositionally biased region" description="Low complexity" evidence="1">
    <location>
        <begin position="62"/>
        <end position="72"/>
    </location>
</feature>
<name>A0ABQ5TC82_9CAUL</name>
<evidence type="ECO:0000313" key="3">
    <source>
        <dbReference type="Proteomes" id="UP001143509"/>
    </source>
</evidence>
<dbReference type="EMBL" id="BSFD01000011">
    <property type="protein sequence ID" value="GLK50027.1"/>
    <property type="molecule type" value="Genomic_DNA"/>
</dbReference>
<proteinExistence type="predicted"/>
<keyword evidence="3" id="KW-1185">Reference proteome</keyword>
<protein>
    <submittedName>
        <fullName evidence="2">Uncharacterized protein</fullName>
    </submittedName>
</protein>
<reference evidence="2" key="2">
    <citation type="submission" date="2023-01" db="EMBL/GenBank/DDBJ databases">
        <authorList>
            <person name="Sun Q."/>
            <person name="Evtushenko L."/>
        </authorList>
    </citation>
    <scope>NUCLEOTIDE SEQUENCE</scope>
    <source>
        <strain evidence="2">VKM B-1499</strain>
    </source>
</reference>
<gene>
    <name evidence="2" type="ORF">GCM10017620_30010</name>
</gene>
<comment type="caution">
    <text evidence="2">The sequence shown here is derived from an EMBL/GenBank/DDBJ whole genome shotgun (WGS) entry which is preliminary data.</text>
</comment>
<reference evidence="2" key="1">
    <citation type="journal article" date="2014" name="Int. J. Syst. Evol. Microbiol.">
        <title>Complete genome of a new Firmicutes species belonging to the dominant human colonic microbiota ('Ruminococcus bicirculans') reveals two chromosomes and a selective capacity to utilize plant glucans.</title>
        <authorList>
            <consortium name="NISC Comparative Sequencing Program"/>
            <person name="Wegmann U."/>
            <person name="Louis P."/>
            <person name="Goesmann A."/>
            <person name="Henrissat B."/>
            <person name="Duncan S.H."/>
            <person name="Flint H.J."/>
        </authorList>
    </citation>
    <scope>NUCLEOTIDE SEQUENCE</scope>
    <source>
        <strain evidence="2">VKM B-1499</strain>
    </source>
</reference>
<feature type="region of interest" description="Disordered" evidence="1">
    <location>
        <begin position="1"/>
        <end position="48"/>
    </location>
</feature>